<comment type="caution">
    <text evidence="2">The sequence shown here is derived from an EMBL/GenBank/DDBJ whole genome shotgun (WGS) entry which is preliminary data.</text>
</comment>
<feature type="compositionally biased region" description="Basic and acidic residues" evidence="1">
    <location>
        <begin position="1"/>
        <end position="10"/>
    </location>
</feature>
<reference evidence="2 3" key="1">
    <citation type="submission" date="2019-12" db="EMBL/GenBank/DDBJ databases">
        <authorList>
            <person name="Feng G."/>
            <person name="Zhu H."/>
        </authorList>
    </citation>
    <scope>NUCLEOTIDE SEQUENCE [LARGE SCALE GENOMIC DNA]</scope>
    <source>
        <strain evidence="2 3">FGD1</strain>
    </source>
</reference>
<name>A0A7X4K8X8_9SPHN</name>
<evidence type="ECO:0000313" key="3">
    <source>
        <dbReference type="Proteomes" id="UP000465810"/>
    </source>
</evidence>
<sequence length="73" mass="7499">MTKRDPHADNDLIDDLAADGGGTGQGSAAGGDLQRDVGSRAELNEATGSDPEPTGVEKGDKPPEPPQSKTNRE</sequence>
<organism evidence="2 3">
    <name type="scientific">Novosphingobium silvae</name>
    <dbReference type="NCBI Taxonomy" id="2692619"/>
    <lineage>
        <taxon>Bacteria</taxon>
        <taxon>Pseudomonadati</taxon>
        <taxon>Pseudomonadota</taxon>
        <taxon>Alphaproteobacteria</taxon>
        <taxon>Sphingomonadales</taxon>
        <taxon>Sphingomonadaceae</taxon>
        <taxon>Novosphingobium</taxon>
    </lineage>
</organism>
<gene>
    <name evidence="2" type="ORF">GR702_13605</name>
</gene>
<evidence type="ECO:0000256" key="1">
    <source>
        <dbReference type="SAM" id="MobiDB-lite"/>
    </source>
</evidence>
<protein>
    <submittedName>
        <fullName evidence="2">Uncharacterized protein</fullName>
    </submittedName>
</protein>
<dbReference type="RefSeq" id="WP_160986442.1">
    <property type="nucleotide sequence ID" value="NZ_WVTD01000010.1"/>
</dbReference>
<feature type="region of interest" description="Disordered" evidence="1">
    <location>
        <begin position="1"/>
        <end position="73"/>
    </location>
</feature>
<evidence type="ECO:0000313" key="2">
    <source>
        <dbReference type="EMBL" id="MYL98798.1"/>
    </source>
</evidence>
<dbReference type="EMBL" id="WVTD01000010">
    <property type="protein sequence ID" value="MYL98798.1"/>
    <property type="molecule type" value="Genomic_DNA"/>
</dbReference>
<keyword evidence="3" id="KW-1185">Reference proteome</keyword>
<proteinExistence type="predicted"/>
<dbReference type="Proteomes" id="UP000465810">
    <property type="component" value="Unassembled WGS sequence"/>
</dbReference>
<accession>A0A7X4K8X8</accession>
<dbReference type="AlphaFoldDB" id="A0A7X4K8X8"/>
<feature type="compositionally biased region" description="Basic and acidic residues" evidence="1">
    <location>
        <begin position="33"/>
        <end position="43"/>
    </location>
</feature>
<feature type="compositionally biased region" description="Gly residues" evidence="1">
    <location>
        <begin position="19"/>
        <end position="29"/>
    </location>
</feature>